<feature type="domain" description="NmrA-like" evidence="4">
    <location>
        <begin position="11"/>
        <end position="290"/>
    </location>
</feature>
<keyword evidence="3" id="KW-0560">Oxidoreductase</keyword>
<dbReference type="PANTHER" id="PTHR42748:SF30">
    <property type="entry name" value="NMRA-LIKE DOMAIN-CONTAINING PROTEIN"/>
    <property type="match status" value="1"/>
</dbReference>
<dbReference type="Pfam" id="PF05368">
    <property type="entry name" value="NmrA"/>
    <property type="match status" value="1"/>
</dbReference>
<keyword evidence="6" id="KW-1185">Reference proteome</keyword>
<dbReference type="Gene3D" id="3.40.50.720">
    <property type="entry name" value="NAD(P)-binding Rossmann-like Domain"/>
    <property type="match status" value="1"/>
</dbReference>
<proteinExistence type="inferred from homology"/>
<evidence type="ECO:0000256" key="3">
    <source>
        <dbReference type="ARBA" id="ARBA00023002"/>
    </source>
</evidence>
<dbReference type="SUPFAM" id="SSF51735">
    <property type="entry name" value="NAD(P)-binding Rossmann-fold domains"/>
    <property type="match status" value="1"/>
</dbReference>
<dbReference type="Proteomes" id="UP001221142">
    <property type="component" value="Unassembled WGS sequence"/>
</dbReference>
<accession>A0AAD7B5J3</accession>
<protein>
    <submittedName>
        <fullName evidence="5">NAD(P)-binding protein</fullName>
    </submittedName>
</protein>
<evidence type="ECO:0000259" key="4">
    <source>
        <dbReference type="Pfam" id="PF05368"/>
    </source>
</evidence>
<evidence type="ECO:0000256" key="2">
    <source>
        <dbReference type="ARBA" id="ARBA00022857"/>
    </source>
</evidence>
<gene>
    <name evidence="5" type="ORF">FB45DRAFT_844074</name>
</gene>
<dbReference type="GO" id="GO:0016491">
    <property type="term" value="F:oxidoreductase activity"/>
    <property type="evidence" value="ECO:0007669"/>
    <property type="project" value="UniProtKB-KW"/>
</dbReference>
<comment type="similarity">
    <text evidence="1">Belongs to the NmrA-type oxidoreductase family.</text>
</comment>
<dbReference type="InterPro" id="IPR008030">
    <property type="entry name" value="NmrA-like"/>
</dbReference>
<sequence>MTITQDPSAPLVAVVGATGNQGGSVVAALAESGKAYRIRAFTRDSTKPAARSLADRGVDVVEVSLTVDNREKVFEAFKGADYAFLVTNFLEHCDVSRETAEGKLLIDAAAAASPSGIRGIIWSGLPPFAALTSGKYRNILHSEGKAAITAYGRACGVPFVDVQAGYYTSNYLGGPTSAEKRADGEYVIAWPMRAETLVPVIVIERDYGLFVRAVLEMPEFPAGREFITYGELISNAELVAQIAKGTGKNVTFEQVPLSHFKARLEAAKYPPHLVRDLCEFAQYWDEFGLHPPGADASLLQLVARPHRTWAQFVKEADWGRVLA</sequence>
<dbReference type="InterPro" id="IPR036291">
    <property type="entry name" value="NAD(P)-bd_dom_sf"/>
</dbReference>
<dbReference type="Gene3D" id="3.90.25.10">
    <property type="entry name" value="UDP-galactose 4-epimerase, domain 1"/>
    <property type="match status" value="1"/>
</dbReference>
<name>A0AAD7B5J3_9AGAR</name>
<dbReference type="PANTHER" id="PTHR42748">
    <property type="entry name" value="NITROGEN METABOLITE REPRESSION PROTEIN NMRA FAMILY MEMBER"/>
    <property type="match status" value="1"/>
</dbReference>
<evidence type="ECO:0000256" key="1">
    <source>
        <dbReference type="ARBA" id="ARBA00006328"/>
    </source>
</evidence>
<dbReference type="EMBL" id="JARKIF010000033">
    <property type="protein sequence ID" value="KAJ7611275.1"/>
    <property type="molecule type" value="Genomic_DNA"/>
</dbReference>
<evidence type="ECO:0000313" key="5">
    <source>
        <dbReference type="EMBL" id="KAJ7611275.1"/>
    </source>
</evidence>
<evidence type="ECO:0000313" key="6">
    <source>
        <dbReference type="Proteomes" id="UP001221142"/>
    </source>
</evidence>
<reference evidence="5" key="1">
    <citation type="submission" date="2023-03" db="EMBL/GenBank/DDBJ databases">
        <title>Massive genome expansion in bonnet fungi (Mycena s.s.) driven by repeated elements and novel gene families across ecological guilds.</title>
        <authorList>
            <consortium name="Lawrence Berkeley National Laboratory"/>
            <person name="Harder C.B."/>
            <person name="Miyauchi S."/>
            <person name="Viragh M."/>
            <person name="Kuo A."/>
            <person name="Thoen E."/>
            <person name="Andreopoulos B."/>
            <person name="Lu D."/>
            <person name="Skrede I."/>
            <person name="Drula E."/>
            <person name="Henrissat B."/>
            <person name="Morin E."/>
            <person name="Kohler A."/>
            <person name="Barry K."/>
            <person name="LaButti K."/>
            <person name="Morin E."/>
            <person name="Salamov A."/>
            <person name="Lipzen A."/>
            <person name="Mereny Z."/>
            <person name="Hegedus B."/>
            <person name="Baldrian P."/>
            <person name="Stursova M."/>
            <person name="Weitz H."/>
            <person name="Taylor A."/>
            <person name="Grigoriev I.V."/>
            <person name="Nagy L.G."/>
            <person name="Martin F."/>
            <person name="Kauserud H."/>
        </authorList>
    </citation>
    <scope>NUCLEOTIDE SEQUENCE</scope>
    <source>
        <strain evidence="5">9284</strain>
    </source>
</reference>
<keyword evidence="2" id="KW-0521">NADP</keyword>
<dbReference type="GO" id="GO:0005634">
    <property type="term" value="C:nucleus"/>
    <property type="evidence" value="ECO:0007669"/>
    <property type="project" value="TreeGrafter"/>
</dbReference>
<dbReference type="InterPro" id="IPR051164">
    <property type="entry name" value="NmrA-like_oxidored"/>
</dbReference>
<dbReference type="AlphaFoldDB" id="A0AAD7B5J3"/>
<organism evidence="5 6">
    <name type="scientific">Roridomyces roridus</name>
    <dbReference type="NCBI Taxonomy" id="1738132"/>
    <lineage>
        <taxon>Eukaryota</taxon>
        <taxon>Fungi</taxon>
        <taxon>Dikarya</taxon>
        <taxon>Basidiomycota</taxon>
        <taxon>Agaricomycotina</taxon>
        <taxon>Agaricomycetes</taxon>
        <taxon>Agaricomycetidae</taxon>
        <taxon>Agaricales</taxon>
        <taxon>Marasmiineae</taxon>
        <taxon>Mycenaceae</taxon>
        <taxon>Roridomyces</taxon>
    </lineage>
</organism>
<comment type="caution">
    <text evidence="5">The sequence shown here is derived from an EMBL/GenBank/DDBJ whole genome shotgun (WGS) entry which is preliminary data.</text>
</comment>